<gene>
    <name evidence="2" type="ORF">M011DRAFT_483097</name>
</gene>
<dbReference type="PROSITE" id="PS51746">
    <property type="entry name" value="PPM_2"/>
    <property type="match status" value="1"/>
</dbReference>
<reference evidence="2" key="1">
    <citation type="journal article" date="2020" name="Stud. Mycol.">
        <title>101 Dothideomycetes genomes: a test case for predicting lifestyles and emergence of pathogens.</title>
        <authorList>
            <person name="Haridas S."/>
            <person name="Albert R."/>
            <person name="Binder M."/>
            <person name="Bloem J."/>
            <person name="Labutti K."/>
            <person name="Salamov A."/>
            <person name="Andreopoulos B."/>
            <person name="Baker S."/>
            <person name="Barry K."/>
            <person name="Bills G."/>
            <person name="Bluhm B."/>
            <person name="Cannon C."/>
            <person name="Castanera R."/>
            <person name="Culley D."/>
            <person name="Daum C."/>
            <person name="Ezra D."/>
            <person name="Gonzalez J."/>
            <person name="Henrissat B."/>
            <person name="Kuo A."/>
            <person name="Liang C."/>
            <person name="Lipzen A."/>
            <person name="Lutzoni F."/>
            <person name="Magnuson J."/>
            <person name="Mondo S."/>
            <person name="Nolan M."/>
            <person name="Ohm R."/>
            <person name="Pangilinan J."/>
            <person name="Park H.-J."/>
            <person name="Ramirez L."/>
            <person name="Alfaro M."/>
            <person name="Sun H."/>
            <person name="Tritt A."/>
            <person name="Yoshinaga Y."/>
            <person name="Zwiers L.-H."/>
            <person name="Turgeon B."/>
            <person name="Goodwin S."/>
            <person name="Spatafora J."/>
            <person name="Crous P."/>
            <person name="Grigoriev I."/>
        </authorList>
    </citation>
    <scope>NUCLEOTIDE SEQUENCE</scope>
    <source>
        <strain evidence="2">CBS 119925</strain>
    </source>
</reference>
<dbReference type="SUPFAM" id="SSF81606">
    <property type="entry name" value="PP2C-like"/>
    <property type="match status" value="1"/>
</dbReference>
<dbReference type="SMART" id="SM00332">
    <property type="entry name" value="PP2Cc"/>
    <property type="match status" value="1"/>
</dbReference>
<name>A0A6A6VKK0_9PLEO</name>
<dbReference type="InterPro" id="IPR036457">
    <property type="entry name" value="PPM-type-like_dom_sf"/>
</dbReference>
<proteinExistence type="predicted"/>
<evidence type="ECO:0000313" key="3">
    <source>
        <dbReference type="Proteomes" id="UP000799440"/>
    </source>
</evidence>
<evidence type="ECO:0000313" key="2">
    <source>
        <dbReference type="EMBL" id="KAF2751125.1"/>
    </source>
</evidence>
<dbReference type="PANTHER" id="PTHR13832">
    <property type="entry name" value="PROTEIN PHOSPHATASE 2C"/>
    <property type="match status" value="1"/>
</dbReference>
<protein>
    <submittedName>
        <fullName evidence="2">Protein serine/threonine phosphatase 2C</fullName>
    </submittedName>
</protein>
<evidence type="ECO:0000259" key="1">
    <source>
        <dbReference type="PROSITE" id="PS51746"/>
    </source>
</evidence>
<dbReference type="OrthoDB" id="420076at2759"/>
<dbReference type="InterPro" id="IPR001932">
    <property type="entry name" value="PPM-type_phosphatase-like_dom"/>
</dbReference>
<dbReference type="GO" id="GO:0004741">
    <property type="term" value="F:[pyruvate dehydrogenase (acetyl-transferring)]-phosphatase activity"/>
    <property type="evidence" value="ECO:0007669"/>
    <property type="project" value="TreeGrafter"/>
</dbReference>
<feature type="domain" description="PPM-type phosphatase" evidence="1">
    <location>
        <begin position="203"/>
        <end position="562"/>
    </location>
</feature>
<organism evidence="2 3">
    <name type="scientific">Sporormia fimetaria CBS 119925</name>
    <dbReference type="NCBI Taxonomy" id="1340428"/>
    <lineage>
        <taxon>Eukaryota</taxon>
        <taxon>Fungi</taxon>
        <taxon>Dikarya</taxon>
        <taxon>Ascomycota</taxon>
        <taxon>Pezizomycotina</taxon>
        <taxon>Dothideomycetes</taxon>
        <taxon>Pleosporomycetidae</taxon>
        <taxon>Pleosporales</taxon>
        <taxon>Sporormiaceae</taxon>
        <taxon>Sporormia</taxon>
    </lineage>
</organism>
<dbReference type="EMBL" id="MU006562">
    <property type="protein sequence ID" value="KAF2751125.1"/>
    <property type="molecule type" value="Genomic_DNA"/>
</dbReference>
<sequence length="572" mass="64398">MLSFLSRINIRAARTPKPSAFFQQRHPLPPHLPTSLRCPISTRAHVWNTSRALRSQKTLLGGKRTFLFSSLKGQKRFGVKYEDFRRTTFFRVFMTFNFCLLWLSFKDFLSAIWPLHARVMQGIQDVYENQIKLIQPTRKAFRHYLQSSASGRHVVSVPRQEDPEFEAVQEAMEKVMKSEIMTATSDRPGFPLTHICSTALSPTDNAGTMQGPASKTWEYWGIYEGWCGHSTAYALKDELVQTVSDALRAAAGSSDLIWVIQDAFEQFDHEMMRKAAEAAVSEPPASKRAFEALSPAMELSKALLVMYDRASLKLHVATVGSARAVFGIRHPERKSYDLVTTQDPAAIIHRDWLEILGEHPGEERILLPQTAKPEGRKDTLTRAFGGLQWKWPRELVETVQSKFWGPPPVPGLTKPPYLWASPVVTTVDLVEGQKHNMRIKEGDFLIMANEGFWHRMAPEHAVLLVQQWLEARERGNGSVLAGGRKQARTVGTAHSTKEQTYAGWRATPEYFVVEDENAAVALMKNALGGSRRELFKGLCSKSMPLVARLNAWDDMTVVVVFFGSVDKAEKGG</sequence>
<dbReference type="Gene3D" id="3.60.40.10">
    <property type="entry name" value="PPM-type phosphatase domain"/>
    <property type="match status" value="1"/>
</dbReference>
<dbReference type="InterPro" id="IPR015655">
    <property type="entry name" value="PP2C"/>
</dbReference>
<dbReference type="Proteomes" id="UP000799440">
    <property type="component" value="Unassembled WGS sequence"/>
</dbReference>
<dbReference type="Pfam" id="PF00481">
    <property type="entry name" value="PP2C"/>
    <property type="match status" value="1"/>
</dbReference>
<dbReference type="GO" id="GO:0005739">
    <property type="term" value="C:mitochondrion"/>
    <property type="evidence" value="ECO:0007669"/>
    <property type="project" value="TreeGrafter"/>
</dbReference>
<accession>A0A6A6VKK0</accession>
<dbReference type="AlphaFoldDB" id="A0A6A6VKK0"/>
<dbReference type="PANTHER" id="PTHR13832:SF792">
    <property type="entry name" value="GM14286P"/>
    <property type="match status" value="1"/>
</dbReference>
<keyword evidence="3" id="KW-1185">Reference proteome</keyword>